<evidence type="ECO:0000256" key="4">
    <source>
        <dbReference type="SAM" id="MobiDB-lite"/>
    </source>
</evidence>
<feature type="compositionally biased region" description="Basic residues" evidence="4">
    <location>
        <begin position="159"/>
        <end position="169"/>
    </location>
</feature>
<gene>
    <name evidence="5" type="ORF">Cgig2_009721</name>
</gene>
<name>A0A9Q1K4Z3_9CARY</name>
<sequence length="245" mass="27508">MKLAGLKSLESAHDDSIWTATWVPATESRPHPFLLTGSLDESVRLWSTGGATADNLVLERTNTGHSLGVVSVAAHPSGVIAASAALDSFVRVFDVDTNNTIASLESPPSESWQLQFHPKCCPDDCSGLLCLLGSVLPLNVVSQFWRRWTDKSNEESERRRLKQGKKKKGKREEQSWPVDRRSREEEEVKKKMKQRVNKGRKQRRREAYLVDEGGIKQESMEAMEAVGKLSRVPNFFFGGVEEGRW</sequence>
<dbReference type="InterPro" id="IPR051510">
    <property type="entry name" value="SKI8"/>
</dbReference>
<evidence type="ECO:0000256" key="2">
    <source>
        <dbReference type="ARBA" id="ARBA00022737"/>
    </source>
</evidence>
<dbReference type="Pfam" id="PF00400">
    <property type="entry name" value="WD40"/>
    <property type="match status" value="2"/>
</dbReference>
<dbReference type="OrthoDB" id="538223at2759"/>
<dbReference type="InterPro" id="IPR015943">
    <property type="entry name" value="WD40/YVTN_repeat-like_dom_sf"/>
</dbReference>
<dbReference type="SMART" id="SM00320">
    <property type="entry name" value="WD40"/>
    <property type="match status" value="2"/>
</dbReference>
<keyword evidence="6" id="KW-1185">Reference proteome</keyword>
<feature type="repeat" description="WD" evidence="3">
    <location>
        <begin position="10"/>
        <end position="47"/>
    </location>
</feature>
<comment type="caution">
    <text evidence="5">The sequence shown here is derived from an EMBL/GenBank/DDBJ whole genome shotgun (WGS) entry which is preliminary data.</text>
</comment>
<dbReference type="PANTHER" id="PTHR44090">
    <property type="entry name" value="WD REPEAT-CONTAINING PROTEIN 61"/>
    <property type="match status" value="1"/>
</dbReference>
<dbReference type="InterPro" id="IPR001680">
    <property type="entry name" value="WD40_rpt"/>
</dbReference>
<accession>A0A9Q1K4Z3</accession>
<proteinExistence type="predicted"/>
<dbReference type="PANTHER" id="PTHR44090:SF1">
    <property type="entry name" value="SUPERKILLER COMPLEX PROTEIN 8"/>
    <property type="match status" value="1"/>
</dbReference>
<reference evidence="5" key="1">
    <citation type="submission" date="2022-04" db="EMBL/GenBank/DDBJ databases">
        <title>Carnegiea gigantea Genome sequencing and assembly v2.</title>
        <authorList>
            <person name="Copetti D."/>
            <person name="Sanderson M.J."/>
            <person name="Burquez A."/>
            <person name="Wojciechowski M.F."/>
        </authorList>
    </citation>
    <scope>NUCLEOTIDE SEQUENCE</scope>
    <source>
        <strain evidence="5">SGP5-SGP5p</strain>
        <tissue evidence="5">Aerial part</tissue>
    </source>
</reference>
<evidence type="ECO:0000256" key="3">
    <source>
        <dbReference type="PROSITE-ProRule" id="PRU00221"/>
    </source>
</evidence>
<dbReference type="InterPro" id="IPR036322">
    <property type="entry name" value="WD40_repeat_dom_sf"/>
</dbReference>
<keyword evidence="2" id="KW-0677">Repeat</keyword>
<dbReference type="Gene3D" id="2.130.10.10">
    <property type="entry name" value="YVTN repeat-like/Quinoprotein amine dehydrogenase"/>
    <property type="match status" value="1"/>
</dbReference>
<dbReference type="PROSITE" id="PS50082">
    <property type="entry name" value="WD_REPEATS_2"/>
    <property type="match status" value="2"/>
</dbReference>
<feature type="compositionally biased region" description="Basic and acidic residues" evidence="4">
    <location>
        <begin position="170"/>
        <end position="189"/>
    </location>
</feature>
<organism evidence="5 6">
    <name type="scientific">Carnegiea gigantea</name>
    <dbReference type="NCBI Taxonomy" id="171969"/>
    <lineage>
        <taxon>Eukaryota</taxon>
        <taxon>Viridiplantae</taxon>
        <taxon>Streptophyta</taxon>
        <taxon>Embryophyta</taxon>
        <taxon>Tracheophyta</taxon>
        <taxon>Spermatophyta</taxon>
        <taxon>Magnoliopsida</taxon>
        <taxon>eudicotyledons</taxon>
        <taxon>Gunneridae</taxon>
        <taxon>Pentapetalae</taxon>
        <taxon>Caryophyllales</taxon>
        <taxon>Cactineae</taxon>
        <taxon>Cactaceae</taxon>
        <taxon>Cactoideae</taxon>
        <taxon>Echinocereeae</taxon>
        <taxon>Carnegiea</taxon>
    </lineage>
</organism>
<evidence type="ECO:0000256" key="1">
    <source>
        <dbReference type="ARBA" id="ARBA00022574"/>
    </source>
</evidence>
<dbReference type="AlphaFoldDB" id="A0A9Q1K4Z3"/>
<dbReference type="SUPFAM" id="SSF50978">
    <property type="entry name" value="WD40 repeat-like"/>
    <property type="match status" value="1"/>
</dbReference>
<feature type="region of interest" description="Disordered" evidence="4">
    <location>
        <begin position="155"/>
        <end position="205"/>
    </location>
</feature>
<feature type="compositionally biased region" description="Basic residues" evidence="4">
    <location>
        <begin position="190"/>
        <end position="204"/>
    </location>
</feature>
<evidence type="ECO:0000313" key="6">
    <source>
        <dbReference type="Proteomes" id="UP001153076"/>
    </source>
</evidence>
<protein>
    <submittedName>
        <fullName evidence="5">Uncharacterized protein</fullName>
    </submittedName>
</protein>
<dbReference type="GO" id="GO:0016593">
    <property type="term" value="C:Cdc73/Paf1 complex"/>
    <property type="evidence" value="ECO:0007669"/>
    <property type="project" value="TreeGrafter"/>
</dbReference>
<feature type="repeat" description="WD" evidence="3">
    <location>
        <begin position="62"/>
        <end position="103"/>
    </location>
</feature>
<evidence type="ECO:0000313" key="5">
    <source>
        <dbReference type="EMBL" id="KAJ8436747.1"/>
    </source>
</evidence>
<dbReference type="EMBL" id="JAKOGI010000331">
    <property type="protein sequence ID" value="KAJ8436747.1"/>
    <property type="molecule type" value="Genomic_DNA"/>
</dbReference>
<keyword evidence="1 3" id="KW-0853">WD repeat</keyword>
<dbReference type="Proteomes" id="UP001153076">
    <property type="component" value="Unassembled WGS sequence"/>
</dbReference>